<evidence type="ECO:0000313" key="1">
    <source>
        <dbReference type="EMBL" id="KNE97550.1"/>
    </source>
</evidence>
<comment type="caution">
    <text evidence="1">The sequence shown here is derived from an EMBL/GenBank/DDBJ whole genome shotgun (WGS) entry which is preliminary data.</text>
</comment>
<accession>A0A0L0VE50</accession>
<dbReference type="OrthoDB" id="2505547at2759"/>
<keyword evidence="2" id="KW-1185">Reference proteome</keyword>
<organism evidence="1 2">
    <name type="scientific">Puccinia striiformis f. sp. tritici PST-78</name>
    <dbReference type="NCBI Taxonomy" id="1165861"/>
    <lineage>
        <taxon>Eukaryota</taxon>
        <taxon>Fungi</taxon>
        <taxon>Dikarya</taxon>
        <taxon>Basidiomycota</taxon>
        <taxon>Pucciniomycotina</taxon>
        <taxon>Pucciniomycetes</taxon>
        <taxon>Pucciniales</taxon>
        <taxon>Pucciniaceae</taxon>
        <taxon>Puccinia</taxon>
    </lineage>
</organism>
<name>A0A0L0VE50_9BASI</name>
<gene>
    <name evidence="1" type="ORF">PSTG_09245</name>
</gene>
<evidence type="ECO:0000313" key="2">
    <source>
        <dbReference type="Proteomes" id="UP000054564"/>
    </source>
</evidence>
<proteinExistence type="predicted"/>
<reference evidence="2" key="1">
    <citation type="submission" date="2014-03" db="EMBL/GenBank/DDBJ databases">
        <title>The Genome Sequence of Puccinia striiformis f. sp. tritici PST-78.</title>
        <authorList>
            <consortium name="The Broad Institute Genome Sequencing Platform"/>
            <person name="Cuomo C."/>
            <person name="Hulbert S."/>
            <person name="Chen X."/>
            <person name="Walker B."/>
            <person name="Young S.K."/>
            <person name="Zeng Q."/>
            <person name="Gargeya S."/>
            <person name="Fitzgerald M."/>
            <person name="Haas B."/>
            <person name="Abouelleil A."/>
            <person name="Alvarado L."/>
            <person name="Arachchi H.M."/>
            <person name="Berlin A.M."/>
            <person name="Chapman S.B."/>
            <person name="Goldberg J."/>
            <person name="Griggs A."/>
            <person name="Gujja S."/>
            <person name="Hansen M."/>
            <person name="Howarth C."/>
            <person name="Imamovic A."/>
            <person name="Larimer J."/>
            <person name="McCowan C."/>
            <person name="Montmayeur A."/>
            <person name="Murphy C."/>
            <person name="Neiman D."/>
            <person name="Pearson M."/>
            <person name="Priest M."/>
            <person name="Roberts A."/>
            <person name="Saif S."/>
            <person name="Shea T."/>
            <person name="Sisk P."/>
            <person name="Sykes S."/>
            <person name="Wortman J."/>
            <person name="Nusbaum C."/>
            <person name="Birren B."/>
        </authorList>
    </citation>
    <scope>NUCLEOTIDE SEQUENCE [LARGE SCALE GENOMIC DNA]</scope>
    <source>
        <strain evidence="2">race PST-78</strain>
    </source>
</reference>
<dbReference type="AlphaFoldDB" id="A0A0L0VE50"/>
<dbReference type="Proteomes" id="UP000054564">
    <property type="component" value="Unassembled WGS sequence"/>
</dbReference>
<dbReference type="STRING" id="1165861.A0A0L0VE50"/>
<sequence length="338" mass="36852">MLLPTTIAEPTPKTKFLQQPSVYKQDVEALLADGSNFNRWKRGLTRVIHLCLGLENFFDNSTNYTKLSKQEQTCLLFLIQITVHNELASLVDCFPTGTEAYDAVQTNFQGSVCFCQIELINKLLEFKITGPATKPNQMAGLFNRIFEVFADLQKVGAGLSPTVESLVLQAICPTPTSMSQSQLFQNISLQLGARMAKVYVSTEHQPQTFPFSGPGPINLNPIRYHGAHRLLPVHEDLLAPIQFDPLNATLSTNNNIPGPIQIPTDNRTLADPGIQQLTTLLRRSTTSAKATPLLTTQIFSSASLACIVKDKAIGGVSAQFSAALPNESPTGLGQGAVW</sequence>
<protein>
    <submittedName>
        <fullName evidence="1">Uncharacterized protein</fullName>
    </submittedName>
</protein>
<dbReference type="EMBL" id="AJIL01000067">
    <property type="protein sequence ID" value="KNE97550.1"/>
    <property type="molecule type" value="Genomic_DNA"/>
</dbReference>